<protein>
    <submittedName>
        <fullName evidence="11">Fimbrial biogenesis usher protein</fullName>
    </submittedName>
</protein>
<dbReference type="RefSeq" id="WP_207293880.1">
    <property type="nucleotide sequence ID" value="NZ_CP076838.1"/>
</dbReference>
<dbReference type="InterPro" id="IPR000015">
    <property type="entry name" value="Fimb_usher"/>
</dbReference>
<evidence type="ECO:0000256" key="1">
    <source>
        <dbReference type="ARBA" id="ARBA00004571"/>
    </source>
</evidence>
<dbReference type="Gene3D" id="3.10.20.410">
    <property type="match status" value="1"/>
</dbReference>
<feature type="domain" description="PapC-like C-terminal" evidence="9">
    <location>
        <begin position="709"/>
        <end position="770"/>
    </location>
</feature>
<keyword evidence="5" id="KW-0812">Transmembrane</keyword>
<evidence type="ECO:0000256" key="3">
    <source>
        <dbReference type="ARBA" id="ARBA00022448"/>
    </source>
</evidence>
<dbReference type="Gene3D" id="2.60.40.2070">
    <property type="match status" value="1"/>
</dbReference>
<keyword evidence="3" id="KW-0813">Transport</keyword>
<feature type="domain" description="PapC N-terminal" evidence="10">
    <location>
        <begin position="13"/>
        <end position="142"/>
    </location>
</feature>
<comment type="subcellular location">
    <subcellularLocation>
        <location evidence="1">Cell outer membrane</location>
        <topology evidence="1">Multi-pass membrane protein</topology>
    </subcellularLocation>
</comment>
<reference evidence="11 12" key="1">
    <citation type="submission" date="2021-06" db="EMBL/GenBank/DDBJ databases">
        <title>Leclercia pneumoniae sp. nov.</title>
        <authorList>
            <person name="Hoenemann M."/>
            <person name="Viehweger A."/>
            <person name="Dietze N."/>
        </authorList>
    </citation>
    <scope>NUCLEOTIDE SEQUENCE [LARGE SCALE GENOMIC DNA]</scope>
    <source>
        <strain evidence="12">49125</strain>
    </source>
</reference>
<dbReference type="PANTHER" id="PTHR30451:SF8">
    <property type="entry name" value="FIMBRIAL USHER PROTEIN"/>
    <property type="match status" value="1"/>
</dbReference>
<evidence type="ECO:0000256" key="6">
    <source>
        <dbReference type="ARBA" id="ARBA00022729"/>
    </source>
</evidence>
<keyword evidence="8" id="KW-0998">Cell outer membrane</keyword>
<comment type="similarity">
    <text evidence="2">Belongs to the fimbrial export usher family.</text>
</comment>
<keyword evidence="6" id="KW-0732">Signal</keyword>
<evidence type="ECO:0000256" key="5">
    <source>
        <dbReference type="ARBA" id="ARBA00022692"/>
    </source>
</evidence>
<accession>A0ABX8JZM0</accession>
<dbReference type="EMBL" id="CP076838">
    <property type="protein sequence ID" value="QWW81655.1"/>
    <property type="molecule type" value="Genomic_DNA"/>
</dbReference>
<evidence type="ECO:0000256" key="4">
    <source>
        <dbReference type="ARBA" id="ARBA00022452"/>
    </source>
</evidence>
<organism evidence="11 12">
    <name type="scientific">Leclercia pneumoniae</name>
    <dbReference type="NCBI Taxonomy" id="2815358"/>
    <lineage>
        <taxon>Bacteria</taxon>
        <taxon>Pseudomonadati</taxon>
        <taxon>Pseudomonadota</taxon>
        <taxon>Gammaproteobacteria</taxon>
        <taxon>Enterobacterales</taxon>
        <taxon>Enterobacteriaceae</taxon>
        <taxon>Leclercia</taxon>
    </lineage>
</organism>
<evidence type="ECO:0000259" key="10">
    <source>
        <dbReference type="Pfam" id="PF13954"/>
    </source>
</evidence>
<dbReference type="Pfam" id="PF00577">
    <property type="entry name" value="Usher"/>
    <property type="match status" value="1"/>
</dbReference>
<proteinExistence type="inferred from homology"/>
<dbReference type="InterPro" id="IPR043142">
    <property type="entry name" value="PapC-like_C_sf"/>
</dbReference>
<dbReference type="InterPro" id="IPR037224">
    <property type="entry name" value="PapC_N_sf"/>
</dbReference>
<name>A0ABX8JZM0_9ENTR</name>
<evidence type="ECO:0000256" key="2">
    <source>
        <dbReference type="ARBA" id="ARBA00008064"/>
    </source>
</evidence>
<dbReference type="InterPro" id="IPR042186">
    <property type="entry name" value="FimD_plug_dom"/>
</dbReference>
<keyword evidence="12" id="KW-1185">Reference proteome</keyword>
<dbReference type="NCBIfam" id="NF011832">
    <property type="entry name" value="PRK15304.1"/>
    <property type="match status" value="1"/>
</dbReference>
<evidence type="ECO:0000313" key="11">
    <source>
        <dbReference type="EMBL" id="QWW81655.1"/>
    </source>
</evidence>
<dbReference type="Gene3D" id="2.60.40.2610">
    <property type="entry name" value="Outer membrane usher protein FimD, plug domain"/>
    <property type="match status" value="1"/>
</dbReference>
<evidence type="ECO:0000313" key="12">
    <source>
        <dbReference type="Proteomes" id="UP000683497"/>
    </source>
</evidence>
<dbReference type="InterPro" id="IPR025885">
    <property type="entry name" value="PapC_N"/>
</dbReference>
<gene>
    <name evidence="11" type="ORF">KQ929_01945</name>
</gene>
<dbReference type="Proteomes" id="UP000683497">
    <property type="component" value="Chromosome"/>
</dbReference>
<sequence>MTASADDSQAVDFDRETLKALGMDPAISKYFEKEARFAPGEVPLALKVNGTSKGAFIARFSEKGELCFDEGLLKQAALKIPSNINDTPCYDFRKTWPNTIIKQHPEKEELEIIVPTDALDSQADHLGDYVTGGAAGMLNYSLFTTRNQFADSQSDYSQATIDGGFNILDWMVRSHQMLSYNDGRYSTTSSSTWIQHTFVGLGSTMKAGEVSLNNSLLDGASIYGVSFSPDSALSPNDAGVQVSGIANSSQARVEIRQGNKLIASNLVPQGPFTLTDLQLLDRSSDLSVTVVESDASQQRFIVPATQYNRGSGTPTGIHVAFGRVDDDYKKKPWVGSVSMGTRLTHNLNLSGGLIGARDYQNAAINVDWLLTRLSTTTQLAVSNDREYTLQGQKASVSANYALTPNISLRASAAHATRDYRTLSDTLDNDFVAQNKNEYSAGISLATEAIGSLGLSYYQTDSYQRDNDTRYLALSWSKAFRRAMLSVSWQHQLGTNGQLHYDTGNGKNNTAGNDKDLVYVNLSIPLGEKSANLYSRHDSNNTHFGATMNANVSDELNYSVGAERGTKDNVNAVNGGINANLHYTQLNLNASADNDRNRTYSASMQGGIVAHGNGVTFSPWQINDTFAVARLDSNISGVRIETPQGPVWTDRWGQAIIPALPPYRNALVQIDTETLPRNVDVSNGSKRMKQGRGAVGNVNFKLLEQRRALLYVTLPDGSKLPRGIAIEDTDGKYITTVVEDGIVFINNILPRQILAARLENGVCRIETSLPENSDPNTFYDTAEGVCK</sequence>
<dbReference type="Gene3D" id="2.60.40.3110">
    <property type="match status" value="1"/>
</dbReference>
<dbReference type="SUPFAM" id="SSF141729">
    <property type="entry name" value="FimD N-terminal domain-like"/>
    <property type="match status" value="1"/>
</dbReference>
<keyword evidence="7" id="KW-0472">Membrane</keyword>
<dbReference type="PANTHER" id="PTHR30451">
    <property type="entry name" value="OUTER MEMBRANE USHER PROTEIN"/>
    <property type="match status" value="1"/>
</dbReference>
<evidence type="ECO:0000259" key="9">
    <source>
        <dbReference type="Pfam" id="PF13953"/>
    </source>
</evidence>
<dbReference type="InterPro" id="IPR025949">
    <property type="entry name" value="PapC-like_C"/>
</dbReference>
<evidence type="ECO:0000256" key="8">
    <source>
        <dbReference type="ARBA" id="ARBA00023237"/>
    </source>
</evidence>
<keyword evidence="4" id="KW-1134">Transmembrane beta strand</keyword>
<dbReference type="Pfam" id="PF13954">
    <property type="entry name" value="PapC_N"/>
    <property type="match status" value="1"/>
</dbReference>
<evidence type="ECO:0000256" key="7">
    <source>
        <dbReference type="ARBA" id="ARBA00023136"/>
    </source>
</evidence>
<dbReference type="Pfam" id="PF13953">
    <property type="entry name" value="PapC_C"/>
    <property type="match status" value="1"/>
</dbReference>